<reference evidence="1" key="1">
    <citation type="journal article" date="2020" name="Biotechnol. Biofuels">
        <title>New insights from the biogas microbiome by comprehensive genome-resolved metagenomics of nearly 1600 species originating from multiple anaerobic digesters.</title>
        <authorList>
            <person name="Campanaro S."/>
            <person name="Treu L."/>
            <person name="Rodriguez-R L.M."/>
            <person name="Kovalovszki A."/>
            <person name="Ziels R.M."/>
            <person name="Maus I."/>
            <person name="Zhu X."/>
            <person name="Kougias P.G."/>
            <person name="Basile A."/>
            <person name="Luo G."/>
            <person name="Schluter A."/>
            <person name="Konstantinidis K.T."/>
            <person name="Angelidaki I."/>
        </authorList>
    </citation>
    <scope>NUCLEOTIDE SEQUENCE</scope>
    <source>
        <strain evidence="1">AS01afH2WH_6</strain>
    </source>
</reference>
<reference evidence="1" key="2">
    <citation type="submission" date="2020-01" db="EMBL/GenBank/DDBJ databases">
        <authorList>
            <person name="Campanaro S."/>
        </authorList>
    </citation>
    <scope>NUCLEOTIDE SEQUENCE</scope>
    <source>
        <strain evidence="1">AS01afH2WH_6</strain>
    </source>
</reference>
<dbReference type="EMBL" id="JAAXZR010000019">
    <property type="protein sequence ID" value="NLT79569.1"/>
    <property type="molecule type" value="Genomic_DNA"/>
</dbReference>
<accession>A0A971CYN6</accession>
<organism evidence="1 2">
    <name type="scientific">Bifidobacterium crudilactis</name>
    <dbReference type="NCBI Taxonomy" id="327277"/>
    <lineage>
        <taxon>Bacteria</taxon>
        <taxon>Bacillati</taxon>
        <taxon>Actinomycetota</taxon>
        <taxon>Actinomycetes</taxon>
        <taxon>Bifidobacteriales</taxon>
        <taxon>Bifidobacteriaceae</taxon>
        <taxon>Bifidobacterium</taxon>
    </lineage>
</organism>
<evidence type="ECO:0000313" key="2">
    <source>
        <dbReference type="Proteomes" id="UP000767327"/>
    </source>
</evidence>
<sequence length="161" mass="17891">MTKHIKGIPSFRVQGDTENGCTFEAFVSFEPSANSYEVQHLSINRGSERSPINGSSLRDIRIAEMIQHVLWGTANAQGGGWLITSDGQFAGDERNNIQQGRDAGMKFRPDERILELVANIYELGVITGKKPTKLVANDFGIPDRTASHWVKLARERGHLEI</sequence>
<dbReference type="RefSeq" id="WP_273173450.1">
    <property type="nucleotide sequence ID" value="NZ_JAAXZR010000019.1"/>
</dbReference>
<gene>
    <name evidence="1" type="ORF">GXW98_04700</name>
</gene>
<comment type="caution">
    <text evidence="1">The sequence shown here is derived from an EMBL/GenBank/DDBJ whole genome shotgun (WGS) entry which is preliminary data.</text>
</comment>
<dbReference type="AlphaFoldDB" id="A0A971CYN6"/>
<proteinExistence type="predicted"/>
<evidence type="ECO:0000313" key="1">
    <source>
        <dbReference type="EMBL" id="NLT79569.1"/>
    </source>
</evidence>
<name>A0A971CYN6_9BIFI</name>
<protein>
    <submittedName>
        <fullName evidence="1">Uncharacterized protein</fullName>
    </submittedName>
</protein>
<dbReference type="Proteomes" id="UP000767327">
    <property type="component" value="Unassembled WGS sequence"/>
</dbReference>